<evidence type="ECO:0000256" key="9">
    <source>
        <dbReference type="ARBA" id="ARBA00023328"/>
    </source>
</evidence>
<dbReference type="InterPro" id="IPR007128">
    <property type="entry name" value="PMF1/Nnf1"/>
</dbReference>
<evidence type="ECO:0000256" key="7">
    <source>
        <dbReference type="ARBA" id="ARBA00023242"/>
    </source>
</evidence>
<dbReference type="RefSeq" id="XP_025595523.1">
    <property type="nucleotide sequence ID" value="XM_025744412.1"/>
</dbReference>
<feature type="compositionally biased region" description="Low complexity" evidence="11">
    <location>
        <begin position="38"/>
        <end position="59"/>
    </location>
</feature>
<dbReference type="GO" id="GO:0005634">
    <property type="term" value="C:nucleus"/>
    <property type="evidence" value="ECO:0007669"/>
    <property type="project" value="UniProtKB-SubCell"/>
</dbReference>
<keyword evidence="9" id="KW-0137">Centromere</keyword>
<dbReference type="GO" id="GO:0051301">
    <property type="term" value="P:cell division"/>
    <property type="evidence" value="ECO:0007669"/>
    <property type="project" value="UniProtKB-KW"/>
</dbReference>
<keyword evidence="13" id="KW-1185">Reference proteome</keyword>
<protein>
    <recommendedName>
        <fullName evidence="14">Nnf1-domain-containing protein</fullName>
    </recommendedName>
</protein>
<dbReference type="AlphaFoldDB" id="A0A316Z2C8"/>
<evidence type="ECO:0000256" key="2">
    <source>
        <dbReference type="ARBA" id="ARBA00004629"/>
    </source>
</evidence>
<organism evidence="12 13">
    <name type="scientific">Tilletiopsis washingtonensis</name>
    <dbReference type="NCBI Taxonomy" id="58919"/>
    <lineage>
        <taxon>Eukaryota</taxon>
        <taxon>Fungi</taxon>
        <taxon>Dikarya</taxon>
        <taxon>Basidiomycota</taxon>
        <taxon>Ustilaginomycotina</taxon>
        <taxon>Exobasidiomycetes</taxon>
        <taxon>Entylomatales</taxon>
        <taxon>Entylomatales incertae sedis</taxon>
        <taxon>Tilletiopsis</taxon>
    </lineage>
</organism>
<keyword evidence="5" id="KW-0498">Mitosis</keyword>
<dbReference type="EMBL" id="KZ819305">
    <property type="protein sequence ID" value="PWN95244.1"/>
    <property type="molecule type" value="Genomic_DNA"/>
</dbReference>
<gene>
    <name evidence="12" type="ORF">FA09DRAFT_341185</name>
</gene>
<evidence type="ECO:0000256" key="10">
    <source>
        <dbReference type="SAM" id="Coils"/>
    </source>
</evidence>
<keyword evidence="3" id="KW-0158">Chromosome</keyword>
<keyword evidence="7" id="KW-0539">Nucleus</keyword>
<evidence type="ECO:0000256" key="4">
    <source>
        <dbReference type="ARBA" id="ARBA00022618"/>
    </source>
</evidence>
<keyword evidence="10" id="KW-0175">Coiled coil</keyword>
<evidence type="ECO:0000313" key="12">
    <source>
        <dbReference type="EMBL" id="PWN95244.1"/>
    </source>
</evidence>
<keyword evidence="6" id="KW-0995">Kinetochore</keyword>
<feature type="coiled-coil region" evidence="10">
    <location>
        <begin position="176"/>
        <end position="210"/>
    </location>
</feature>
<dbReference type="GeneID" id="37271956"/>
<evidence type="ECO:0000256" key="3">
    <source>
        <dbReference type="ARBA" id="ARBA00022454"/>
    </source>
</evidence>
<proteinExistence type="predicted"/>
<evidence type="ECO:0000256" key="8">
    <source>
        <dbReference type="ARBA" id="ARBA00023306"/>
    </source>
</evidence>
<evidence type="ECO:0008006" key="14">
    <source>
        <dbReference type="Google" id="ProtNLM"/>
    </source>
</evidence>
<dbReference type="PANTHER" id="PTHR15459">
    <property type="entry name" value="POLYAMINE-MODULATED FACTOR 1"/>
    <property type="match status" value="1"/>
</dbReference>
<accession>A0A316Z2C8</accession>
<name>A0A316Z2C8_9BASI</name>
<sequence>MSSDAPDVHEALPAAVVEARVLSQADADASVEALQRTPARSGPSAPSAPGDAGADAARAGQNPRFERFEAALTKFLQLIDHKATEAAVRSTLPHMDAKLLEAARAGFIGELKARILESSALVAAEYQLEPRLLELQQLVEEADERLQNGVVPGAEEAKDVWRPDLDIETAVSARSVAAQRENVASLEAELAELEAENRAAAGALKHTLAQADGRQGAAREMLTVLEESIAGLEPDAETETQMRAVVEALLAELGPRTAGAPP</sequence>
<evidence type="ECO:0000256" key="11">
    <source>
        <dbReference type="SAM" id="MobiDB-lite"/>
    </source>
</evidence>
<keyword evidence="4" id="KW-0132">Cell division</keyword>
<dbReference type="GO" id="GO:0007059">
    <property type="term" value="P:chromosome segregation"/>
    <property type="evidence" value="ECO:0007669"/>
    <property type="project" value="TreeGrafter"/>
</dbReference>
<dbReference type="Proteomes" id="UP000245946">
    <property type="component" value="Unassembled WGS sequence"/>
</dbReference>
<evidence type="ECO:0000256" key="5">
    <source>
        <dbReference type="ARBA" id="ARBA00022776"/>
    </source>
</evidence>
<dbReference type="GO" id="GO:0000444">
    <property type="term" value="C:MIS12/MIND type complex"/>
    <property type="evidence" value="ECO:0007669"/>
    <property type="project" value="InterPro"/>
</dbReference>
<dbReference type="PANTHER" id="PTHR15459:SF3">
    <property type="entry name" value="POLYAMINE-MODULATED FACTOR 1"/>
    <property type="match status" value="1"/>
</dbReference>
<dbReference type="Pfam" id="PF03980">
    <property type="entry name" value="Nnf1"/>
    <property type="match status" value="1"/>
</dbReference>
<dbReference type="OrthoDB" id="3360966at2759"/>
<comment type="subcellular location">
    <subcellularLocation>
        <location evidence="2">Chromosome</location>
        <location evidence="2">Centromere</location>
        <location evidence="2">Kinetochore</location>
    </subcellularLocation>
    <subcellularLocation>
        <location evidence="1">Nucleus</location>
    </subcellularLocation>
</comment>
<reference evidence="12 13" key="1">
    <citation type="journal article" date="2018" name="Mol. Biol. Evol.">
        <title>Broad Genomic Sampling Reveals a Smut Pathogenic Ancestry of the Fungal Clade Ustilaginomycotina.</title>
        <authorList>
            <person name="Kijpornyongpan T."/>
            <person name="Mondo S.J."/>
            <person name="Barry K."/>
            <person name="Sandor L."/>
            <person name="Lee J."/>
            <person name="Lipzen A."/>
            <person name="Pangilinan J."/>
            <person name="LaButti K."/>
            <person name="Hainaut M."/>
            <person name="Henrissat B."/>
            <person name="Grigoriev I.V."/>
            <person name="Spatafora J.W."/>
            <person name="Aime M.C."/>
        </authorList>
    </citation>
    <scope>NUCLEOTIDE SEQUENCE [LARGE SCALE GENOMIC DNA]</scope>
    <source>
        <strain evidence="12 13">MCA 4186</strain>
    </source>
</reference>
<keyword evidence="8" id="KW-0131">Cell cycle</keyword>
<evidence type="ECO:0000313" key="13">
    <source>
        <dbReference type="Proteomes" id="UP000245946"/>
    </source>
</evidence>
<evidence type="ECO:0000256" key="6">
    <source>
        <dbReference type="ARBA" id="ARBA00022838"/>
    </source>
</evidence>
<evidence type="ECO:0000256" key="1">
    <source>
        <dbReference type="ARBA" id="ARBA00004123"/>
    </source>
</evidence>
<feature type="region of interest" description="Disordered" evidence="11">
    <location>
        <begin position="28"/>
        <end position="59"/>
    </location>
</feature>